<dbReference type="Gene3D" id="1.20.1560.10">
    <property type="entry name" value="ABC transporter type 1, transmembrane domain"/>
    <property type="match status" value="2"/>
</dbReference>
<feature type="transmembrane region" description="Helical" evidence="18">
    <location>
        <begin position="535"/>
        <end position="559"/>
    </location>
</feature>
<keyword evidence="2" id="KW-0813">Transport</keyword>
<evidence type="ECO:0000256" key="7">
    <source>
        <dbReference type="ARBA" id="ARBA00022840"/>
    </source>
</evidence>
<evidence type="ECO:0000256" key="9">
    <source>
        <dbReference type="ARBA" id="ARBA00022958"/>
    </source>
</evidence>
<protein>
    <recommendedName>
        <fullName evidence="14">Mitochondrial potassium channel ATP-binding subunit</fullName>
    </recommendedName>
    <alternativeName>
        <fullName evidence="16">ATP-binding cassette sub-family B member 8, mitochondrial</fullName>
    </alternativeName>
    <alternativeName>
        <fullName evidence="15">Mitochondrial sulfonylurea-receptor</fullName>
    </alternativeName>
</protein>
<name>A0A058ZA61_FONAL</name>
<dbReference type="GO" id="GO:0005524">
    <property type="term" value="F:ATP binding"/>
    <property type="evidence" value="ECO:0007669"/>
    <property type="project" value="UniProtKB-KW"/>
</dbReference>
<dbReference type="STRING" id="691883.A0A058ZA61"/>
<evidence type="ECO:0000256" key="12">
    <source>
        <dbReference type="ARBA" id="ARBA00023128"/>
    </source>
</evidence>
<dbReference type="EMBL" id="KB932204">
    <property type="protein sequence ID" value="KCV70422.1"/>
    <property type="molecule type" value="Genomic_DNA"/>
</dbReference>
<dbReference type="InterPro" id="IPR011527">
    <property type="entry name" value="ABC1_TM_dom"/>
</dbReference>
<dbReference type="Pfam" id="PF00005">
    <property type="entry name" value="ABC_tran"/>
    <property type="match status" value="1"/>
</dbReference>
<proteinExistence type="predicted"/>
<sequence>MLRRAFTRLRTVPSPSGNPARLSSLRSQVGPGAPLRAPNRQAVSFGGRPTPIPPSTPPPPRVVYLRGVSPLRSWAFTGAAFTIGALMTTAFTNRYLEDASIFAETPDGSLVPVEVSVRSIFQTAWNAILEDVEDDDGDDGEWYASSSDDADGGDDPGGNADGIAPAEADNAVAQGVEAGDAGETPPDDKAAGAPTAAPDSDADGAASDSGQAAVPEMVPPKSAAEEDPTSDSASGQPADPAADLASPAPALAKTTAPPTTGQTLAEICSLLWLDKWWFLFAVSTAVASAAATVLLPAASGQLLNILRSLADSAGRRAELDGSAGSLADQSALEKIQHLLSNAFSYPELNAAAARFLGLVSLQASLSFCYGYAVSIVGENLSERLRKRLFDNLLHRPIAFHDGNLTSDLVASLTGDIQEFKSSVKSILANGVRLTAQTVGGLSTLVLLSPSLTSVLLALLPAVFAIGASYGRTLRRKSRLARQGDAAAAARASEVLAAIRTVRAFNGEDLELACFAQAVARSTDAHRDLGFHMASFGALTSLAFNAMYLGVLFIGGGLVIDSAGAAAKAAATTAAMATEAGPSAAGRLGALFQGVFSSGALVSFLMTTQSVQANLAGLIKLFAEVNQALGAGARVLALCRDPAFGGEASGPAAGGPVLARADLAGADILFRGVDFAYPSRPDAPVLVGLDLRLPAGKVTAVCGASGSGKSTLAALLERFYEPTAGEILLVRSDGRAGEIPLTAVPAAEWRQHIGYISQDPVLFGSRTLGENIAYSKATRAASEAVAQAGPQGDVTERAVSGAAVRAADAALADASAGQDYDVMSASLAANAAGFVVHLPEGYATGVGERGGLLSGGQRQRVAIARAIVPAPQVLVLDEATSALDPESEAAVQLALESLMAGGGGGANGSAAPTTLVIAHRLSTIRNADQICVMSPDARRVVEQGTHEELIAQRGIYYEMTRRAGLMNSDNFEEVADQMRSAERAATVADIAARNGC</sequence>
<organism evidence="21">
    <name type="scientific">Fonticula alba</name>
    <name type="common">Slime mold</name>
    <dbReference type="NCBI Taxonomy" id="691883"/>
    <lineage>
        <taxon>Eukaryota</taxon>
        <taxon>Rotosphaerida</taxon>
        <taxon>Fonticulaceae</taxon>
        <taxon>Fonticula</taxon>
    </lineage>
</organism>
<feature type="transmembrane region" description="Helical" evidence="18">
    <location>
        <begin position="355"/>
        <end position="377"/>
    </location>
</feature>
<evidence type="ECO:0000259" key="20">
    <source>
        <dbReference type="PROSITE" id="PS50929"/>
    </source>
</evidence>
<gene>
    <name evidence="21" type="ORF">H696_02765</name>
</gene>
<keyword evidence="3" id="KW-0633">Potassium transport</keyword>
<keyword evidence="10 18" id="KW-1133">Transmembrane helix</keyword>
<dbReference type="PANTHER" id="PTHR43394">
    <property type="entry name" value="ATP-DEPENDENT PERMEASE MDL1, MITOCHONDRIAL"/>
    <property type="match status" value="1"/>
</dbReference>
<evidence type="ECO:0000313" key="22">
    <source>
        <dbReference type="Proteomes" id="UP000030693"/>
    </source>
</evidence>
<evidence type="ECO:0000256" key="3">
    <source>
        <dbReference type="ARBA" id="ARBA00022538"/>
    </source>
</evidence>
<dbReference type="SMART" id="SM00382">
    <property type="entry name" value="AAA"/>
    <property type="match status" value="1"/>
</dbReference>
<evidence type="ECO:0000256" key="1">
    <source>
        <dbReference type="ARBA" id="ARBA00004448"/>
    </source>
</evidence>
<dbReference type="SUPFAM" id="SSF90123">
    <property type="entry name" value="ABC transporter transmembrane region"/>
    <property type="match status" value="1"/>
</dbReference>
<dbReference type="GO" id="GO:0005743">
    <property type="term" value="C:mitochondrial inner membrane"/>
    <property type="evidence" value="ECO:0007669"/>
    <property type="project" value="UniProtKB-SubCell"/>
</dbReference>
<evidence type="ECO:0000256" key="5">
    <source>
        <dbReference type="ARBA" id="ARBA00022741"/>
    </source>
</evidence>
<dbReference type="GO" id="GO:0090374">
    <property type="term" value="P:oligopeptide export from mitochondrion"/>
    <property type="evidence" value="ECO:0007669"/>
    <property type="project" value="TreeGrafter"/>
</dbReference>
<dbReference type="GO" id="GO:0015421">
    <property type="term" value="F:ABC-type oligopeptide transporter activity"/>
    <property type="evidence" value="ECO:0007669"/>
    <property type="project" value="TreeGrafter"/>
</dbReference>
<dbReference type="InterPro" id="IPR036640">
    <property type="entry name" value="ABC1_TM_sf"/>
</dbReference>
<dbReference type="SUPFAM" id="SSF52540">
    <property type="entry name" value="P-loop containing nucleoside triphosphate hydrolases"/>
    <property type="match status" value="1"/>
</dbReference>
<keyword evidence="9" id="KW-0630">Potassium</keyword>
<reference evidence="21" key="1">
    <citation type="submission" date="2013-04" db="EMBL/GenBank/DDBJ databases">
        <title>The Genome Sequence of Fonticula alba ATCC 38817.</title>
        <authorList>
            <consortium name="The Broad Institute Genomics Platform"/>
            <person name="Russ C."/>
            <person name="Cuomo C."/>
            <person name="Burger G."/>
            <person name="Gray M.W."/>
            <person name="Holland P.W.H."/>
            <person name="King N."/>
            <person name="Lang F.B.F."/>
            <person name="Roger A.J."/>
            <person name="Ruiz-Trillo I."/>
            <person name="Brown M."/>
            <person name="Walker B."/>
            <person name="Young S."/>
            <person name="Zeng Q."/>
            <person name="Gargeya S."/>
            <person name="Fitzgerald M."/>
            <person name="Haas B."/>
            <person name="Abouelleil A."/>
            <person name="Allen A.W."/>
            <person name="Alvarado L."/>
            <person name="Arachchi H.M."/>
            <person name="Berlin A.M."/>
            <person name="Chapman S.B."/>
            <person name="Gainer-Dewar J."/>
            <person name="Goldberg J."/>
            <person name="Griggs A."/>
            <person name="Gujja S."/>
            <person name="Hansen M."/>
            <person name="Howarth C."/>
            <person name="Imamovic A."/>
            <person name="Ireland A."/>
            <person name="Larimer J."/>
            <person name="McCowan C."/>
            <person name="Murphy C."/>
            <person name="Pearson M."/>
            <person name="Poon T.W."/>
            <person name="Priest M."/>
            <person name="Roberts A."/>
            <person name="Saif S."/>
            <person name="Shea T."/>
            <person name="Sisk P."/>
            <person name="Sykes S."/>
            <person name="Wortman J."/>
            <person name="Nusbaum C."/>
            <person name="Birren B."/>
        </authorList>
    </citation>
    <scope>NUCLEOTIDE SEQUENCE [LARGE SCALE GENOMIC DNA]</scope>
    <source>
        <strain evidence="21">ATCC 38817</strain>
    </source>
</reference>
<keyword evidence="4 18" id="KW-0812">Transmembrane</keyword>
<evidence type="ECO:0000256" key="18">
    <source>
        <dbReference type="SAM" id="Phobius"/>
    </source>
</evidence>
<dbReference type="InterPro" id="IPR017871">
    <property type="entry name" value="ABC_transporter-like_CS"/>
</dbReference>
<feature type="domain" description="ABC transmembrane type-1" evidence="20">
    <location>
        <begin position="279"/>
        <end position="626"/>
    </location>
</feature>
<keyword evidence="12" id="KW-0496">Mitochondrion</keyword>
<keyword evidence="6" id="KW-0999">Mitochondrion inner membrane</keyword>
<evidence type="ECO:0000256" key="13">
    <source>
        <dbReference type="ARBA" id="ARBA00023136"/>
    </source>
</evidence>
<evidence type="ECO:0000313" key="21">
    <source>
        <dbReference type="EMBL" id="KCV70422.1"/>
    </source>
</evidence>
<keyword evidence="7" id="KW-0067">ATP-binding</keyword>
<dbReference type="AlphaFoldDB" id="A0A058ZA61"/>
<feature type="region of interest" description="Disordered" evidence="17">
    <location>
        <begin position="177"/>
        <end position="245"/>
    </location>
</feature>
<dbReference type="GeneID" id="20527490"/>
<evidence type="ECO:0000256" key="2">
    <source>
        <dbReference type="ARBA" id="ARBA00022448"/>
    </source>
</evidence>
<evidence type="ECO:0000256" key="16">
    <source>
        <dbReference type="ARBA" id="ARBA00042968"/>
    </source>
</evidence>
<keyword evidence="22" id="KW-1185">Reference proteome</keyword>
<evidence type="ECO:0000256" key="17">
    <source>
        <dbReference type="SAM" id="MobiDB-lite"/>
    </source>
</evidence>
<evidence type="ECO:0000256" key="11">
    <source>
        <dbReference type="ARBA" id="ARBA00023065"/>
    </source>
</evidence>
<keyword evidence="8" id="KW-0809">Transit peptide</keyword>
<evidence type="ECO:0000259" key="19">
    <source>
        <dbReference type="PROSITE" id="PS50893"/>
    </source>
</evidence>
<feature type="region of interest" description="Disordered" evidence="17">
    <location>
        <begin position="1"/>
        <end position="58"/>
    </location>
</feature>
<dbReference type="GO" id="GO:0006813">
    <property type="term" value="P:potassium ion transport"/>
    <property type="evidence" value="ECO:0007669"/>
    <property type="project" value="UniProtKB-KW"/>
</dbReference>
<dbReference type="OrthoDB" id="6500128at2759"/>
<dbReference type="RefSeq" id="XP_009494938.1">
    <property type="nucleotide sequence ID" value="XM_009496663.1"/>
</dbReference>
<dbReference type="InterPro" id="IPR039421">
    <property type="entry name" value="Type_1_exporter"/>
</dbReference>
<dbReference type="Gene3D" id="3.40.50.300">
    <property type="entry name" value="P-loop containing nucleotide triphosphate hydrolases"/>
    <property type="match status" value="1"/>
</dbReference>
<dbReference type="PROSITE" id="PS50929">
    <property type="entry name" value="ABC_TM1F"/>
    <property type="match status" value="1"/>
</dbReference>
<keyword evidence="11" id="KW-0406">Ion transport</keyword>
<feature type="region of interest" description="Disordered" evidence="17">
    <location>
        <begin position="131"/>
        <end position="165"/>
    </location>
</feature>
<evidence type="ECO:0000256" key="14">
    <source>
        <dbReference type="ARBA" id="ARBA00040439"/>
    </source>
</evidence>
<dbReference type="eggNOG" id="KOG0058">
    <property type="taxonomic scope" value="Eukaryota"/>
</dbReference>
<evidence type="ECO:0000256" key="4">
    <source>
        <dbReference type="ARBA" id="ARBA00022692"/>
    </source>
</evidence>
<dbReference type="InterPro" id="IPR027417">
    <property type="entry name" value="P-loop_NTPase"/>
</dbReference>
<evidence type="ECO:0000256" key="6">
    <source>
        <dbReference type="ARBA" id="ARBA00022792"/>
    </source>
</evidence>
<evidence type="ECO:0000256" key="8">
    <source>
        <dbReference type="ARBA" id="ARBA00022946"/>
    </source>
</evidence>
<keyword evidence="13 18" id="KW-0472">Membrane</keyword>
<accession>A0A058ZA61</accession>
<feature type="transmembrane region" description="Helical" evidence="18">
    <location>
        <begin position="276"/>
        <end position="298"/>
    </location>
</feature>
<dbReference type="InterPro" id="IPR003593">
    <property type="entry name" value="AAA+_ATPase"/>
</dbReference>
<feature type="transmembrane region" description="Helical" evidence="18">
    <location>
        <begin position="453"/>
        <end position="472"/>
    </location>
</feature>
<dbReference type="Pfam" id="PF00664">
    <property type="entry name" value="ABC_membrane"/>
    <property type="match status" value="1"/>
</dbReference>
<dbReference type="Proteomes" id="UP000030693">
    <property type="component" value="Unassembled WGS sequence"/>
</dbReference>
<feature type="compositionally biased region" description="Low complexity" evidence="17">
    <location>
        <begin position="191"/>
        <end position="213"/>
    </location>
</feature>
<dbReference type="InterPro" id="IPR003439">
    <property type="entry name" value="ABC_transporter-like_ATP-bd"/>
</dbReference>
<comment type="subcellular location">
    <subcellularLocation>
        <location evidence="1">Mitochondrion inner membrane</location>
        <topology evidence="1">Multi-pass membrane protein</topology>
    </subcellularLocation>
</comment>
<dbReference type="PANTHER" id="PTHR43394:SF17">
    <property type="entry name" value="MITOCHONDRIAL POTASSIUM CHANNEL ATP-BINDING SUBUNIT"/>
    <property type="match status" value="1"/>
</dbReference>
<dbReference type="GO" id="GO:0016887">
    <property type="term" value="F:ATP hydrolysis activity"/>
    <property type="evidence" value="ECO:0007669"/>
    <property type="project" value="InterPro"/>
</dbReference>
<feature type="domain" description="ABC transporter" evidence="19">
    <location>
        <begin position="669"/>
        <end position="961"/>
    </location>
</feature>
<evidence type="ECO:0000256" key="10">
    <source>
        <dbReference type="ARBA" id="ARBA00022989"/>
    </source>
</evidence>
<dbReference type="PROSITE" id="PS00211">
    <property type="entry name" value="ABC_TRANSPORTER_1"/>
    <property type="match status" value="1"/>
</dbReference>
<dbReference type="PROSITE" id="PS50893">
    <property type="entry name" value="ABC_TRANSPORTER_2"/>
    <property type="match status" value="1"/>
</dbReference>
<feature type="compositionally biased region" description="Acidic residues" evidence="17">
    <location>
        <begin position="131"/>
        <end position="141"/>
    </location>
</feature>
<keyword evidence="5" id="KW-0547">Nucleotide-binding</keyword>
<evidence type="ECO:0000256" key="15">
    <source>
        <dbReference type="ARBA" id="ARBA00041416"/>
    </source>
</evidence>